<accession>A0ABQ5FPT1</accession>
<comment type="caution">
    <text evidence="3">The sequence shown here is derived from an EMBL/GenBank/DDBJ whole genome shotgun (WGS) entry which is preliminary data.</text>
</comment>
<dbReference type="InterPro" id="IPR029472">
    <property type="entry name" value="Copia-like_N"/>
</dbReference>
<feature type="compositionally biased region" description="Low complexity" evidence="1">
    <location>
        <begin position="126"/>
        <end position="139"/>
    </location>
</feature>
<dbReference type="PANTHER" id="PTHR37610">
    <property type="entry name" value="CCHC-TYPE DOMAIN-CONTAINING PROTEIN"/>
    <property type="match status" value="1"/>
</dbReference>
<organism evidence="3 4">
    <name type="scientific">Tanacetum coccineum</name>
    <dbReference type="NCBI Taxonomy" id="301880"/>
    <lineage>
        <taxon>Eukaryota</taxon>
        <taxon>Viridiplantae</taxon>
        <taxon>Streptophyta</taxon>
        <taxon>Embryophyta</taxon>
        <taxon>Tracheophyta</taxon>
        <taxon>Spermatophyta</taxon>
        <taxon>Magnoliopsida</taxon>
        <taxon>eudicotyledons</taxon>
        <taxon>Gunneridae</taxon>
        <taxon>Pentapetalae</taxon>
        <taxon>asterids</taxon>
        <taxon>campanulids</taxon>
        <taxon>Asterales</taxon>
        <taxon>Asteraceae</taxon>
        <taxon>Asteroideae</taxon>
        <taxon>Anthemideae</taxon>
        <taxon>Anthemidinae</taxon>
        <taxon>Tanacetum</taxon>
    </lineage>
</organism>
<dbReference type="Pfam" id="PF14244">
    <property type="entry name" value="Retrotran_gag_3"/>
    <property type="match status" value="1"/>
</dbReference>
<evidence type="ECO:0000256" key="1">
    <source>
        <dbReference type="SAM" id="MobiDB-lite"/>
    </source>
</evidence>
<reference evidence="3" key="2">
    <citation type="submission" date="2022-01" db="EMBL/GenBank/DDBJ databases">
        <authorList>
            <person name="Yamashiro T."/>
            <person name="Shiraishi A."/>
            <person name="Satake H."/>
            <person name="Nakayama K."/>
        </authorList>
    </citation>
    <scope>NUCLEOTIDE SEQUENCE</scope>
</reference>
<dbReference type="PANTHER" id="PTHR37610:SF78">
    <property type="entry name" value="GAG-POLYPEPTIDE OF LTR COPIA-TYPE-RELATED"/>
    <property type="match status" value="1"/>
</dbReference>
<proteinExistence type="predicted"/>
<feature type="region of interest" description="Disordered" evidence="1">
    <location>
        <begin position="111"/>
        <end position="166"/>
    </location>
</feature>
<sequence length="534" mass="59728">MYVHNFVHNTPHNSEHNSEDEAVPNNVVTLISKLDLSHPLHLHHNDSTTLTIVSIKLKGTENYNVWSCAMLLAFEGRNKIGFIDNTCRRSYTDEVLGRQWDRVNAVESHRAVVTGSGARPSQRAQSSVFNSSVNNRSGVQRSQTFGNTPRPNNASRHNNNGNKRTAGGPVLVCENYGYNGHTIDRCFKIIWYPSDFGKKNNANQNNQNFNKRFINNNNYVGSSFTSTSTFSDEQISTLISLIKENSLNNNGKGVQANMAGIIFNNNKFFNKKFNKFFNSNIGTRSALEQTGIIFDSGANQHLTYTDKSLVNVIDISCLRIKVSHLNGTEALITKLGNLILTKFLTLYDVLVVPEYSVTLVSVHKDLMDVKLMGIDKQINGLYYFDSVEGFDKINNDNIPCHICQKPKETREPFPLSEHKFTVLGELVHLDLWGPYRVVSKEGHRLPSSVLKGKCSYELGGGDGDVVTRMVVMMVAHRDDDGGCDSGDGGGFRWGVASVGMIRVMMLVDLWWGVAWDGVEVAEKRQVAGKWPKKW</sequence>
<evidence type="ECO:0000313" key="3">
    <source>
        <dbReference type="EMBL" id="GJT64935.1"/>
    </source>
</evidence>
<evidence type="ECO:0000313" key="4">
    <source>
        <dbReference type="Proteomes" id="UP001151760"/>
    </source>
</evidence>
<reference evidence="3" key="1">
    <citation type="journal article" date="2022" name="Int. J. Mol. Sci.">
        <title>Draft Genome of Tanacetum Coccineum: Genomic Comparison of Closely Related Tanacetum-Family Plants.</title>
        <authorList>
            <person name="Yamashiro T."/>
            <person name="Shiraishi A."/>
            <person name="Nakayama K."/>
            <person name="Satake H."/>
        </authorList>
    </citation>
    <scope>NUCLEOTIDE SEQUENCE</scope>
</reference>
<gene>
    <name evidence="3" type="ORF">Tco_1016415</name>
</gene>
<feature type="compositionally biased region" description="Polar residues" evidence="1">
    <location>
        <begin position="140"/>
        <end position="163"/>
    </location>
</feature>
<feature type="domain" description="Retrotransposon Copia-like N-terminal" evidence="2">
    <location>
        <begin position="43"/>
        <end position="87"/>
    </location>
</feature>
<dbReference type="EMBL" id="BQNB010017590">
    <property type="protein sequence ID" value="GJT64935.1"/>
    <property type="molecule type" value="Genomic_DNA"/>
</dbReference>
<evidence type="ECO:0000259" key="2">
    <source>
        <dbReference type="Pfam" id="PF14244"/>
    </source>
</evidence>
<keyword evidence="4" id="KW-1185">Reference proteome</keyword>
<protein>
    <submittedName>
        <fullName evidence="3">Ribonuclease H-like domain-containing protein</fullName>
    </submittedName>
</protein>
<dbReference type="Proteomes" id="UP001151760">
    <property type="component" value="Unassembled WGS sequence"/>
</dbReference>
<name>A0ABQ5FPT1_9ASTR</name>